<feature type="compositionally biased region" description="Polar residues" evidence="1">
    <location>
        <begin position="396"/>
        <end position="411"/>
    </location>
</feature>
<keyword evidence="2" id="KW-0472">Membrane</keyword>
<feature type="transmembrane region" description="Helical" evidence="2">
    <location>
        <begin position="201"/>
        <end position="220"/>
    </location>
</feature>
<gene>
    <name evidence="3" type="ORF">PCAR00345_LOCUS14717</name>
</gene>
<feature type="transmembrane region" description="Helical" evidence="2">
    <location>
        <begin position="140"/>
        <end position="159"/>
    </location>
</feature>
<dbReference type="EMBL" id="HBIZ01023278">
    <property type="protein sequence ID" value="CAE0762105.1"/>
    <property type="molecule type" value="Transcribed_RNA"/>
</dbReference>
<reference evidence="3" key="1">
    <citation type="submission" date="2021-01" db="EMBL/GenBank/DDBJ databases">
        <authorList>
            <person name="Corre E."/>
            <person name="Pelletier E."/>
            <person name="Niang G."/>
            <person name="Scheremetjew M."/>
            <person name="Finn R."/>
            <person name="Kale V."/>
            <person name="Holt S."/>
            <person name="Cochrane G."/>
            <person name="Meng A."/>
            <person name="Brown T."/>
            <person name="Cohen L."/>
        </authorList>
    </citation>
    <scope>NUCLEOTIDE SEQUENCE</scope>
    <source>
        <strain evidence="3">CCMP645</strain>
    </source>
</reference>
<feature type="transmembrane region" description="Helical" evidence="2">
    <location>
        <begin position="71"/>
        <end position="95"/>
    </location>
</feature>
<feature type="region of interest" description="Disordered" evidence="1">
    <location>
        <begin position="387"/>
        <end position="412"/>
    </location>
</feature>
<feature type="transmembrane region" description="Helical" evidence="2">
    <location>
        <begin position="6"/>
        <end position="26"/>
    </location>
</feature>
<keyword evidence="2" id="KW-0812">Transmembrane</keyword>
<evidence type="ECO:0000256" key="2">
    <source>
        <dbReference type="SAM" id="Phobius"/>
    </source>
</evidence>
<evidence type="ECO:0000256" key="1">
    <source>
        <dbReference type="SAM" id="MobiDB-lite"/>
    </source>
</evidence>
<feature type="region of interest" description="Disordered" evidence="1">
    <location>
        <begin position="297"/>
        <end position="331"/>
    </location>
</feature>
<accession>A0A7S4EZ82</accession>
<evidence type="ECO:0000313" key="3">
    <source>
        <dbReference type="EMBL" id="CAE0762105.1"/>
    </source>
</evidence>
<feature type="transmembrane region" description="Helical" evidence="2">
    <location>
        <begin position="171"/>
        <end position="195"/>
    </location>
</feature>
<dbReference type="AlphaFoldDB" id="A0A7S4EZ82"/>
<feature type="transmembrane region" description="Helical" evidence="2">
    <location>
        <begin position="38"/>
        <end position="59"/>
    </location>
</feature>
<protein>
    <submittedName>
        <fullName evidence="3">Uncharacterized protein</fullName>
    </submittedName>
</protein>
<keyword evidence="2" id="KW-1133">Transmembrane helix</keyword>
<proteinExistence type="predicted"/>
<name>A0A7S4EZ82_CHRCT</name>
<sequence length="439" mass="47812">MSDVEVGTILLMIVFTGCGVCSLWTLRAHTRSNKTAWMKSVMLGWYAVTSFLSVVSVLLKDVYPETSRHWTSFYNAAGQLIALTGVVDVAQFAFCRRRLLRLSETNVLFVKVYVISIVTGLCSYVVFISVDNTVGASLSAYRFVTVIVIGVEAACYLWALIRLLASRRAAVYYSLSFASRVGILVAIIGRIFGFMSTQLTSFLHSSFVLLAVVPIGVFSIQVGRLASRRRQASYDSKAEGEPKYSIQVPEMLAASATDVDGKSERPISQRAVASGAVPAEHKIGSFVSVSERCVSGSYRSGRATHPPPEAPSNDLASADKRSRFRTQSRSDGPSVLFMSEFGVIGEESSFKPGAKDSLRSVWGSVHGGKGSVRGALCEGELSSSARRSLRSDGTNHSRLVRSTSAPSIGSSRHTDFMREQIVRGEFLADLKKQWFFGVN</sequence>
<organism evidence="3">
    <name type="scientific">Chrysotila carterae</name>
    <name type="common">Marine alga</name>
    <name type="synonym">Syracosphaera carterae</name>
    <dbReference type="NCBI Taxonomy" id="13221"/>
    <lineage>
        <taxon>Eukaryota</taxon>
        <taxon>Haptista</taxon>
        <taxon>Haptophyta</taxon>
        <taxon>Prymnesiophyceae</taxon>
        <taxon>Isochrysidales</taxon>
        <taxon>Isochrysidaceae</taxon>
        <taxon>Chrysotila</taxon>
    </lineage>
</organism>
<feature type="transmembrane region" description="Helical" evidence="2">
    <location>
        <begin position="107"/>
        <end position="128"/>
    </location>
</feature>